<dbReference type="Gene3D" id="2.30.30.830">
    <property type="match status" value="1"/>
</dbReference>
<keyword evidence="1" id="KW-1133">Transmembrane helix</keyword>
<name>A0A370GYB4_9COXI</name>
<keyword evidence="3" id="KW-1185">Reference proteome</keyword>
<gene>
    <name evidence="2" type="ORF">C8D86_10270</name>
</gene>
<reference evidence="2 3" key="1">
    <citation type="submission" date="2018-07" db="EMBL/GenBank/DDBJ databases">
        <title>Genomic Encyclopedia of Type Strains, Phase IV (KMG-IV): sequencing the most valuable type-strain genomes for metagenomic binning, comparative biology and taxonomic classification.</title>
        <authorList>
            <person name="Goeker M."/>
        </authorList>
    </citation>
    <scope>NUCLEOTIDE SEQUENCE [LARGE SCALE GENOMIC DNA]</scope>
    <source>
        <strain evidence="2 3">DSM 16500</strain>
    </source>
</reference>
<accession>A0A370GYB4</accession>
<feature type="transmembrane region" description="Helical" evidence="1">
    <location>
        <begin position="6"/>
        <end position="25"/>
    </location>
</feature>
<proteinExistence type="predicted"/>
<dbReference type="PROSITE" id="PS51257">
    <property type="entry name" value="PROKAR_LIPOPROTEIN"/>
    <property type="match status" value="1"/>
</dbReference>
<evidence type="ECO:0000256" key="1">
    <source>
        <dbReference type="SAM" id="Phobius"/>
    </source>
</evidence>
<dbReference type="Proteomes" id="UP000254720">
    <property type="component" value="Unassembled WGS sequence"/>
</dbReference>
<sequence length="277" mass="31501">MRFYPYRWLYALVVTLIVIACGFFYDTQPHFARLKELTTRTQQLAQQYAAINRFMLKEKRDEKANKKQTHEDLAAPADNLSDLLVQADLNEISVRAVRLLTGTSLDAVNHLRIYFAIEGGFQSLFPFVTGLAESALISSFALKTTKQNQLLFTMDLMLLEKSKRFHLYPLAGAAKSETANPFCRAENRVEAVNPQDAAWQQSISITHLRLAGSLQQDRHRMALVIYPNGRLITVSSGSVLGKERAVVKEIKPDSILMVLPDKQLRMIRSRSVFERVR</sequence>
<keyword evidence="1" id="KW-0812">Transmembrane</keyword>
<dbReference type="EMBL" id="QQAX01000002">
    <property type="protein sequence ID" value="RDI48642.1"/>
    <property type="molecule type" value="Genomic_DNA"/>
</dbReference>
<protein>
    <submittedName>
        <fullName evidence="2">Pilus assembly protein PilP</fullName>
    </submittedName>
</protein>
<dbReference type="RefSeq" id="WP_170131728.1">
    <property type="nucleotide sequence ID" value="NZ_LR699114.1"/>
</dbReference>
<organism evidence="2 3">
    <name type="scientific">Aquicella lusitana</name>
    <dbReference type="NCBI Taxonomy" id="254246"/>
    <lineage>
        <taxon>Bacteria</taxon>
        <taxon>Pseudomonadati</taxon>
        <taxon>Pseudomonadota</taxon>
        <taxon>Gammaproteobacteria</taxon>
        <taxon>Legionellales</taxon>
        <taxon>Coxiellaceae</taxon>
        <taxon>Aquicella</taxon>
    </lineage>
</organism>
<evidence type="ECO:0000313" key="3">
    <source>
        <dbReference type="Proteomes" id="UP000254720"/>
    </source>
</evidence>
<keyword evidence="1" id="KW-0472">Membrane</keyword>
<evidence type="ECO:0000313" key="2">
    <source>
        <dbReference type="EMBL" id="RDI48642.1"/>
    </source>
</evidence>
<comment type="caution">
    <text evidence="2">The sequence shown here is derived from an EMBL/GenBank/DDBJ whole genome shotgun (WGS) entry which is preliminary data.</text>
</comment>
<dbReference type="AlphaFoldDB" id="A0A370GYB4"/>